<reference evidence="2 3" key="1">
    <citation type="submission" date="2016-10" db="EMBL/GenBank/DDBJ databases">
        <authorList>
            <person name="de Groot N.N."/>
        </authorList>
    </citation>
    <scope>NUCLEOTIDE SEQUENCE [LARGE SCALE GENOMIC DNA]</scope>
    <source>
        <strain evidence="2 3">DSM 16619</strain>
    </source>
</reference>
<evidence type="ECO:0000256" key="1">
    <source>
        <dbReference type="SAM" id="MobiDB-lite"/>
    </source>
</evidence>
<organism evidence="2 3">
    <name type="scientific">Paracidovorax valerianellae</name>
    <dbReference type="NCBI Taxonomy" id="187868"/>
    <lineage>
        <taxon>Bacteria</taxon>
        <taxon>Pseudomonadati</taxon>
        <taxon>Pseudomonadota</taxon>
        <taxon>Betaproteobacteria</taxon>
        <taxon>Burkholderiales</taxon>
        <taxon>Comamonadaceae</taxon>
        <taxon>Paracidovorax</taxon>
    </lineage>
</organism>
<accession>A0A1G7FRP6</accession>
<proteinExistence type="predicted"/>
<dbReference type="AlphaFoldDB" id="A0A1G7FRP6"/>
<dbReference type="Proteomes" id="UP000198781">
    <property type="component" value="Unassembled WGS sequence"/>
</dbReference>
<sequence>MGKVYIDGKEMVSQAVAGTVNKPDDFVFLRKKDTPGTAPYRNDSGSIGNPAGSTFHSGTDVATAETPWSARCHTSTTSWATAPAPPCPMVGRSTGCITARATCIRS</sequence>
<keyword evidence="3" id="KW-1185">Reference proteome</keyword>
<gene>
    <name evidence="2" type="ORF">SAMN05192589_1441</name>
</gene>
<feature type="compositionally biased region" description="Polar residues" evidence="1">
    <location>
        <begin position="43"/>
        <end position="57"/>
    </location>
</feature>
<name>A0A1G7FRP6_9BURK</name>
<protein>
    <submittedName>
        <fullName evidence="2">Uncharacterized protein</fullName>
    </submittedName>
</protein>
<evidence type="ECO:0000313" key="3">
    <source>
        <dbReference type="Proteomes" id="UP000198781"/>
    </source>
</evidence>
<feature type="non-terminal residue" evidence="2">
    <location>
        <position position="106"/>
    </location>
</feature>
<evidence type="ECO:0000313" key="2">
    <source>
        <dbReference type="EMBL" id="SDE78538.1"/>
    </source>
</evidence>
<feature type="region of interest" description="Disordered" evidence="1">
    <location>
        <begin position="33"/>
        <end position="60"/>
    </location>
</feature>
<dbReference type="RefSeq" id="WP_245711543.1">
    <property type="nucleotide sequence ID" value="NZ_FMZC01000044.1"/>
</dbReference>
<dbReference type="EMBL" id="FMZC01000044">
    <property type="protein sequence ID" value="SDE78538.1"/>
    <property type="molecule type" value="Genomic_DNA"/>
</dbReference>